<evidence type="ECO:0000313" key="11">
    <source>
        <dbReference type="Proteomes" id="UP001225316"/>
    </source>
</evidence>
<sequence length="517" mass="58201">MSPETDEARHPFLKGLSNHRGAPPTVVVIFGASGDLTARKLVPAIFNLGVDNLLPGEFHLIGFGRKPIEDEDFRAMMDEAIEEHSRRPLNKEIWERVRQNMSYHSGGYDDPEVFDSLAEKINQIEQGLGRDVQRMFYISTPPSVFEPIIKNLGSSGMAQAHVHTKLASKVVIEKPFGRDLDSARELNAAINRVFEEPQVYRIDHYLGKETVQDLLVQRFSNSIFEPLWNREYIDCVQITVAESLGVGTRGGYYDTSGALRDMIQNHTMQLVALTAMEPPVSLDPESIRDEKVKVIKAIQPLNLDEEGGDVVRARYTNGLVKGDPVKGYAEEQGIPEESSTETYAAMRLAINNWRWQGVPFYIRSGKRMARRASEIAIQFKRPPGILFSEADKFNVAANTMVISIQPDEGVTIVMNSKIPGLETRTQPVKMHFRYSTTFGSNTPEAYERLILDAMVGDSTLFIRGDETEASWKLVTPVLEDWAACGKRGLKEYTAGSWGPLESERLLWERGHQWRRSG</sequence>
<protein>
    <recommendedName>
        <fullName evidence="7">Glucose-6-phosphate 1-dehydrogenase</fullName>
        <shortName evidence="7">G6PD</shortName>
        <ecNumber evidence="7">1.1.1.49</ecNumber>
    </recommendedName>
</protein>
<feature type="binding site" evidence="7">
    <location>
        <position position="208"/>
    </location>
    <ligand>
        <name>substrate</name>
    </ligand>
</feature>
<feature type="active site" description="Proton acceptor" evidence="7">
    <location>
        <position position="266"/>
    </location>
</feature>
<dbReference type="RefSeq" id="WP_308951274.1">
    <property type="nucleotide sequence ID" value="NZ_JARXHW010000036.1"/>
</dbReference>
<keyword evidence="4 7" id="KW-0521">NADP</keyword>
<keyword evidence="11" id="KW-1185">Reference proteome</keyword>
<dbReference type="InterPro" id="IPR019796">
    <property type="entry name" value="G6P_DH_AS"/>
</dbReference>
<dbReference type="NCBIfam" id="TIGR00871">
    <property type="entry name" value="zwf"/>
    <property type="match status" value="1"/>
</dbReference>
<reference evidence="10 11" key="1">
    <citation type="submission" date="2023-04" db="EMBL/GenBank/DDBJ databases">
        <title>A novel bacteria isolated from coastal sediment.</title>
        <authorList>
            <person name="Liu X.-J."/>
            <person name="Du Z.-J."/>
        </authorList>
    </citation>
    <scope>NUCLEOTIDE SEQUENCE [LARGE SCALE GENOMIC DNA]</scope>
    <source>
        <strain evidence="10 11">SDUM461003</strain>
    </source>
</reference>
<dbReference type="InterPro" id="IPR022674">
    <property type="entry name" value="G6P_DH_NAD-bd"/>
</dbReference>
<feature type="binding site" evidence="7">
    <location>
        <position position="65"/>
    </location>
    <ligand>
        <name>NADP(+)</name>
        <dbReference type="ChEBI" id="CHEBI:58349"/>
    </ligand>
</feature>
<comment type="pathway">
    <text evidence="1 7">Carbohydrate degradation; pentose phosphate pathway; D-ribulose 5-phosphate from D-glucose 6-phosphate (oxidative stage): step 1/3.</text>
</comment>
<dbReference type="PRINTS" id="PR00079">
    <property type="entry name" value="G6PDHDRGNASE"/>
</dbReference>
<evidence type="ECO:0000256" key="5">
    <source>
        <dbReference type="ARBA" id="ARBA00023002"/>
    </source>
</evidence>
<feature type="binding site" evidence="7">
    <location>
        <position position="174"/>
    </location>
    <ligand>
        <name>NADP(+)</name>
        <dbReference type="ChEBI" id="CHEBI:58349"/>
    </ligand>
</feature>
<evidence type="ECO:0000256" key="4">
    <source>
        <dbReference type="ARBA" id="ARBA00022857"/>
    </source>
</evidence>
<evidence type="ECO:0000259" key="9">
    <source>
        <dbReference type="Pfam" id="PF02781"/>
    </source>
</evidence>
<comment type="caution">
    <text evidence="7">Lacks conserved residue(s) required for the propagation of feature annotation.</text>
</comment>
<keyword evidence="6 7" id="KW-0119">Carbohydrate metabolism</keyword>
<dbReference type="PANTHER" id="PTHR23429:SF0">
    <property type="entry name" value="GLUCOSE-6-PHOSPHATE 1-DEHYDROGENASE"/>
    <property type="match status" value="1"/>
</dbReference>
<organism evidence="10 11">
    <name type="scientific">Thalassobacterium maritimum</name>
    <dbReference type="NCBI Taxonomy" id="3041265"/>
    <lineage>
        <taxon>Bacteria</taxon>
        <taxon>Pseudomonadati</taxon>
        <taxon>Verrucomicrobiota</taxon>
        <taxon>Opitutia</taxon>
        <taxon>Puniceicoccales</taxon>
        <taxon>Coraliomargaritaceae</taxon>
        <taxon>Thalassobacterium</taxon>
    </lineage>
</organism>
<name>A0ABU1AWX7_9BACT</name>
<dbReference type="SUPFAM" id="SSF55347">
    <property type="entry name" value="Glyceraldehyde-3-phosphate dehydrogenase-like, C-terminal domain"/>
    <property type="match status" value="1"/>
</dbReference>
<comment type="function">
    <text evidence="7">Catalyzes the oxidation of glucose 6-phosphate to 6-phosphogluconolactone.</text>
</comment>
<comment type="caution">
    <text evidence="10">The sequence shown here is derived from an EMBL/GenBank/DDBJ whole genome shotgun (WGS) entry which is preliminary data.</text>
</comment>
<dbReference type="HAMAP" id="MF_00966">
    <property type="entry name" value="G6PD"/>
    <property type="match status" value="1"/>
</dbReference>
<comment type="similarity">
    <text evidence="2 7">Belongs to the glucose-6-phosphate dehydrogenase family.</text>
</comment>
<comment type="catalytic activity">
    <reaction evidence="7">
        <text>D-glucose 6-phosphate + NADP(+) = 6-phospho-D-glucono-1,5-lactone + NADPH + H(+)</text>
        <dbReference type="Rhea" id="RHEA:15841"/>
        <dbReference type="ChEBI" id="CHEBI:15378"/>
        <dbReference type="ChEBI" id="CHEBI:57783"/>
        <dbReference type="ChEBI" id="CHEBI:57955"/>
        <dbReference type="ChEBI" id="CHEBI:58349"/>
        <dbReference type="ChEBI" id="CHEBI:61548"/>
        <dbReference type="EC" id="1.1.1.49"/>
    </reaction>
</comment>
<dbReference type="Gene3D" id="3.30.360.10">
    <property type="entry name" value="Dihydrodipicolinate Reductase, domain 2"/>
    <property type="match status" value="1"/>
</dbReference>
<evidence type="ECO:0000256" key="1">
    <source>
        <dbReference type="ARBA" id="ARBA00004937"/>
    </source>
</evidence>
<feature type="binding site" evidence="7">
    <location>
        <position position="366"/>
    </location>
    <ligand>
        <name>substrate</name>
    </ligand>
</feature>
<dbReference type="SUPFAM" id="SSF51735">
    <property type="entry name" value="NAD(P)-binding Rossmann-fold domains"/>
    <property type="match status" value="1"/>
</dbReference>
<proteinExistence type="inferred from homology"/>
<feature type="domain" description="Glucose-6-phosphate dehydrogenase C-terminal" evidence="9">
    <location>
        <begin position="216"/>
        <end position="514"/>
    </location>
</feature>
<keyword evidence="5 7" id="KW-0560">Oxidoreductase</keyword>
<feature type="binding site" evidence="7">
    <location>
        <position position="204"/>
    </location>
    <ligand>
        <name>substrate</name>
    </ligand>
</feature>
<accession>A0ABU1AWX7</accession>
<evidence type="ECO:0000256" key="7">
    <source>
        <dbReference type="HAMAP-Rule" id="MF_00966"/>
    </source>
</evidence>
<feature type="binding site" evidence="7">
    <location>
        <position position="242"/>
    </location>
    <ligand>
        <name>substrate</name>
    </ligand>
</feature>
<feature type="binding site" evidence="7">
    <location>
        <position position="261"/>
    </location>
    <ligand>
        <name>substrate</name>
    </ligand>
</feature>
<dbReference type="Proteomes" id="UP001225316">
    <property type="component" value="Unassembled WGS sequence"/>
</dbReference>
<evidence type="ECO:0000313" key="10">
    <source>
        <dbReference type="EMBL" id="MDQ8208646.1"/>
    </source>
</evidence>
<dbReference type="InterPro" id="IPR001282">
    <property type="entry name" value="G6P_DH"/>
</dbReference>
<dbReference type="Gene3D" id="3.40.50.720">
    <property type="entry name" value="NAD(P)-binding Rossmann-like Domain"/>
    <property type="match status" value="1"/>
</dbReference>
<dbReference type="PIRSF" id="PIRSF000110">
    <property type="entry name" value="G6PD"/>
    <property type="match status" value="1"/>
</dbReference>
<keyword evidence="3 7" id="KW-0313">Glucose metabolism</keyword>
<evidence type="ECO:0000256" key="2">
    <source>
        <dbReference type="ARBA" id="ARBA00009975"/>
    </source>
</evidence>
<evidence type="ECO:0000256" key="6">
    <source>
        <dbReference type="ARBA" id="ARBA00023277"/>
    </source>
</evidence>
<dbReference type="PANTHER" id="PTHR23429">
    <property type="entry name" value="GLUCOSE-6-PHOSPHATE 1-DEHYDROGENASE G6PD"/>
    <property type="match status" value="1"/>
</dbReference>
<feature type="domain" description="Glucose-6-phosphate dehydrogenase NAD-binding" evidence="8">
    <location>
        <begin position="28"/>
        <end position="212"/>
    </location>
</feature>
<evidence type="ECO:0000259" key="8">
    <source>
        <dbReference type="Pfam" id="PF00479"/>
    </source>
</evidence>
<dbReference type="PROSITE" id="PS00069">
    <property type="entry name" value="G6P_DEHYDROGENASE"/>
    <property type="match status" value="1"/>
</dbReference>
<dbReference type="EC" id="1.1.1.49" evidence="7"/>
<dbReference type="EMBL" id="JARXHW010000036">
    <property type="protein sequence ID" value="MDQ8208646.1"/>
    <property type="molecule type" value="Genomic_DNA"/>
</dbReference>
<gene>
    <name evidence="7 10" type="primary">zwf</name>
    <name evidence="10" type="ORF">QEH52_14060</name>
</gene>
<dbReference type="Pfam" id="PF02781">
    <property type="entry name" value="G6PD_C"/>
    <property type="match status" value="1"/>
</dbReference>
<dbReference type="Pfam" id="PF00479">
    <property type="entry name" value="G6PD_N"/>
    <property type="match status" value="1"/>
</dbReference>
<dbReference type="InterPro" id="IPR036291">
    <property type="entry name" value="NAD(P)-bd_dom_sf"/>
</dbReference>
<evidence type="ECO:0000256" key="3">
    <source>
        <dbReference type="ARBA" id="ARBA00022526"/>
    </source>
</evidence>
<dbReference type="InterPro" id="IPR022675">
    <property type="entry name" value="G6P_DH_C"/>
</dbReference>